<dbReference type="AlphaFoldDB" id="A0A8J7A200"/>
<organism evidence="1 2">
    <name type="scientific">Desmonostoc muscorum LEGE 12446</name>
    <dbReference type="NCBI Taxonomy" id="1828758"/>
    <lineage>
        <taxon>Bacteria</taxon>
        <taxon>Bacillati</taxon>
        <taxon>Cyanobacteriota</taxon>
        <taxon>Cyanophyceae</taxon>
        <taxon>Nostocales</taxon>
        <taxon>Nostocaceae</taxon>
        <taxon>Desmonostoc</taxon>
    </lineage>
</organism>
<accession>A0A8J7A200</accession>
<evidence type="ECO:0000313" key="1">
    <source>
        <dbReference type="EMBL" id="MBE9026119.1"/>
    </source>
</evidence>
<proteinExistence type="predicted"/>
<dbReference type="Proteomes" id="UP000622533">
    <property type="component" value="Unassembled WGS sequence"/>
</dbReference>
<reference evidence="1" key="1">
    <citation type="submission" date="2020-10" db="EMBL/GenBank/DDBJ databases">
        <authorList>
            <person name="Castelo-Branco R."/>
            <person name="Eusebio N."/>
            <person name="Adriana R."/>
            <person name="Vieira A."/>
            <person name="Brugerolle De Fraissinette N."/>
            <person name="Rezende De Castro R."/>
            <person name="Schneider M.P."/>
            <person name="Vasconcelos V."/>
            <person name="Leao P.N."/>
        </authorList>
    </citation>
    <scope>NUCLEOTIDE SEQUENCE</scope>
    <source>
        <strain evidence="1">LEGE 12446</strain>
    </source>
</reference>
<keyword evidence="2" id="KW-1185">Reference proteome</keyword>
<comment type="caution">
    <text evidence="1">The sequence shown here is derived from an EMBL/GenBank/DDBJ whole genome shotgun (WGS) entry which is preliminary data.</text>
</comment>
<protein>
    <submittedName>
        <fullName evidence="1">Uncharacterized protein</fullName>
    </submittedName>
</protein>
<evidence type="ECO:0000313" key="2">
    <source>
        <dbReference type="Proteomes" id="UP000622533"/>
    </source>
</evidence>
<sequence>MNRTICIGLMALPIYLSNAELGNICGNVSIVKNQLPTIAALVVYTTNAPSGILPWQISARDDQTEDCLRSGICKD</sequence>
<name>A0A8J7A200_DESMC</name>
<dbReference type="EMBL" id="JADEXS010000538">
    <property type="protein sequence ID" value="MBE9026119.1"/>
    <property type="molecule type" value="Genomic_DNA"/>
</dbReference>
<gene>
    <name evidence="1" type="ORF">IQ276_27975</name>
</gene>
<dbReference type="RefSeq" id="WP_193921663.1">
    <property type="nucleotide sequence ID" value="NZ_JADEXS020000001.1"/>
</dbReference>